<dbReference type="InterPro" id="IPR000477">
    <property type="entry name" value="RT_dom"/>
</dbReference>
<dbReference type="PANTHER" id="PTHR33064:SF37">
    <property type="entry name" value="RIBONUCLEASE H"/>
    <property type="match status" value="1"/>
</dbReference>
<gene>
    <name evidence="2" type="ORF">TELCIR_11715</name>
</gene>
<dbReference type="AlphaFoldDB" id="A0A2G9UAP6"/>
<keyword evidence="2" id="KW-0695">RNA-directed DNA polymerase</keyword>
<dbReference type="GO" id="GO:0003964">
    <property type="term" value="F:RNA-directed DNA polymerase activity"/>
    <property type="evidence" value="ECO:0007669"/>
    <property type="project" value="UniProtKB-KW"/>
</dbReference>
<keyword evidence="2" id="KW-0548">Nucleotidyltransferase</keyword>
<protein>
    <submittedName>
        <fullName evidence="2">Reverse transcriptase</fullName>
    </submittedName>
</protein>
<proteinExistence type="predicted"/>
<feature type="domain" description="Reverse transcriptase" evidence="1">
    <location>
        <begin position="129"/>
        <end position="289"/>
    </location>
</feature>
<sequence>MGPSPNSTSAFSTTHLLTETQRVSDSLPNCQSVSIDLSRAEVTPEQRQQLLDLFREYSDRISTSPYDLGSYDHTRITIKTTTEVPPSRYRPTRIPARFQKELDDHINKLLKSGRIVESDTPWLHNTVLVKKKDGSLRVCLDFRPLNDITIPDRYPLPRIEDLLERVAGKRYYTSFDLASGYMQLLLAPESQAKCGWATHRGVYQFVYLPFGLRNAGAYFCRAMSRILAGLDDNCLAYLDDIIIFDNDFESHLCSLRKVLDRFRTFNIKVSGKKLTSIAQSKITFLGHEITGSCYAPAERNISAIRDLPAPTSVRAVKGFLGMANFFPQIREGFCNNCGSTVCPVQGQDSIPMGRTASYSILSVERCID</sequence>
<dbReference type="Pfam" id="PF00078">
    <property type="entry name" value="RVT_1"/>
    <property type="match status" value="1"/>
</dbReference>
<organism evidence="2 3">
    <name type="scientific">Teladorsagia circumcincta</name>
    <name type="common">Brown stomach worm</name>
    <name type="synonym">Ostertagia circumcincta</name>
    <dbReference type="NCBI Taxonomy" id="45464"/>
    <lineage>
        <taxon>Eukaryota</taxon>
        <taxon>Metazoa</taxon>
        <taxon>Ecdysozoa</taxon>
        <taxon>Nematoda</taxon>
        <taxon>Chromadorea</taxon>
        <taxon>Rhabditida</taxon>
        <taxon>Rhabditina</taxon>
        <taxon>Rhabditomorpha</taxon>
        <taxon>Strongyloidea</taxon>
        <taxon>Trichostrongylidae</taxon>
        <taxon>Teladorsagia</taxon>
    </lineage>
</organism>
<evidence type="ECO:0000313" key="3">
    <source>
        <dbReference type="Proteomes" id="UP000230423"/>
    </source>
</evidence>
<dbReference type="OrthoDB" id="5865526at2759"/>
<reference evidence="2 3" key="1">
    <citation type="submission" date="2015-09" db="EMBL/GenBank/DDBJ databases">
        <title>Draft genome of the parasitic nematode Teladorsagia circumcincta isolate WARC Sus (inbred).</title>
        <authorList>
            <person name="Mitreva M."/>
        </authorList>
    </citation>
    <scope>NUCLEOTIDE SEQUENCE [LARGE SCALE GENOMIC DNA]</scope>
    <source>
        <strain evidence="2 3">S</strain>
    </source>
</reference>
<dbReference type="CDD" id="cd01647">
    <property type="entry name" value="RT_LTR"/>
    <property type="match status" value="1"/>
</dbReference>
<dbReference type="Gene3D" id="3.30.70.270">
    <property type="match status" value="1"/>
</dbReference>
<evidence type="ECO:0000313" key="2">
    <source>
        <dbReference type="EMBL" id="PIO66570.1"/>
    </source>
</evidence>
<name>A0A2G9UAP6_TELCI</name>
<keyword evidence="3" id="KW-1185">Reference proteome</keyword>
<evidence type="ECO:0000259" key="1">
    <source>
        <dbReference type="Pfam" id="PF00078"/>
    </source>
</evidence>
<dbReference type="InterPro" id="IPR043502">
    <property type="entry name" value="DNA/RNA_pol_sf"/>
</dbReference>
<dbReference type="Proteomes" id="UP000230423">
    <property type="component" value="Unassembled WGS sequence"/>
</dbReference>
<dbReference type="PANTHER" id="PTHR33064">
    <property type="entry name" value="POL PROTEIN"/>
    <property type="match status" value="1"/>
</dbReference>
<keyword evidence="2" id="KW-0808">Transferase</keyword>
<accession>A0A2G9UAP6</accession>
<dbReference type="InterPro" id="IPR043128">
    <property type="entry name" value="Rev_trsase/Diguanyl_cyclase"/>
</dbReference>
<dbReference type="Gene3D" id="3.10.10.10">
    <property type="entry name" value="HIV Type 1 Reverse Transcriptase, subunit A, domain 1"/>
    <property type="match status" value="1"/>
</dbReference>
<dbReference type="InterPro" id="IPR051320">
    <property type="entry name" value="Viral_Replic_Matur_Polypro"/>
</dbReference>
<dbReference type="EMBL" id="KZ348174">
    <property type="protein sequence ID" value="PIO66570.1"/>
    <property type="molecule type" value="Genomic_DNA"/>
</dbReference>
<dbReference type="SUPFAM" id="SSF56672">
    <property type="entry name" value="DNA/RNA polymerases"/>
    <property type="match status" value="1"/>
</dbReference>